<keyword evidence="2" id="KW-0472">Membrane</keyword>
<gene>
    <name evidence="3" type="ORF">AF80_06655</name>
</gene>
<feature type="coiled-coil region" evidence="1">
    <location>
        <begin position="43"/>
        <end position="70"/>
    </location>
</feature>
<evidence type="ECO:0000256" key="1">
    <source>
        <dbReference type="SAM" id="Coils"/>
    </source>
</evidence>
<comment type="caution">
    <text evidence="3">The sequence shown here is derived from an EMBL/GenBank/DDBJ whole genome shotgun (WGS) entry which is preliminary data.</text>
</comment>
<dbReference type="PATRIC" id="fig|1447263.3.peg.1301"/>
<keyword evidence="2" id="KW-0812">Transmembrane</keyword>
<dbReference type="EMBL" id="JAIW01000045">
    <property type="protein sequence ID" value="KLE09484.1"/>
    <property type="molecule type" value="Genomic_DNA"/>
</dbReference>
<dbReference type="AlphaFoldDB" id="A0A0G9KSD2"/>
<sequence>MKQKKTKGYQGFILVAVISLLATIYLSYHTVNVLFGDNSLQVYSDLKHKKEWLESEILRLQRENAYLQKEYFELKNLEPEE</sequence>
<proteinExistence type="predicted"/>
<keyword evidence="1" id="KW-0175">Coiled coil</keyword>
<evidence type="ECO:0000313" key="4">
    <source>
        <dbReference type="Proteomes" id="UP000035154"/>
    </source>
</evidence>
<evidence type="ECO:0000256" key="2">
    <source>
        <dbReference type="SAM" id="Phobius"/>
    </source>
</evidence>
<reference evidence="3 4" key="1">
    <citation type="submission" date="2014-01" db="EMBL/GenBank/DDBJ databases">
        <title>Development of a Comparative Genomic Fingerprinting Assay for High Resolution Genotyping of Arcobacter butzleri.</title>
        <authorList>
            <person name="Webb A.L."/>
            <person name="Inglis G.D."/>
            <person name="Kruczkiewicz P."/>
            <person name="Selinger L.B."/>
            <person name="Taboada E.N."/>
        </authorList>
    </citation>
    <scope>NUCLEOTIDE SEQUENCE [LARGE SCALE GENOMIC DNA]</scope>
    <source>
        <strain evidence="3 4">L355</strain>
    </source>
</reference>
<organism evidence="3 4">
    <name type="scientific">Aliarcobacter butzleri L355</name>
    <dbReference type="NCBI Taxonomy" id="1447263"/>
    <lineage>
        <taxon>Bacteria</taxon>
        <taxon>Pseudomonadati</taxon>
        <taxon>Campylobacterota</taxon>
        <taxon>Epsilonproteobacteria</taxon>
        <taxon>Campylobacterales</taxon>
        <taxon>Arcobacteraceae</taxon>
        <taxon>Aliarcobacter</taxon>
    </lineage>
</organism>
<name>A0A0G9KSD2_9BACT</name>
<protein>
    <submittedName>
        <fullName evidence="3">Septum formation initiator</fullName>
    </submittedName>
</protein>
<accession>A0A0G9KSD2</accession>
<dbReference type="Proteomes" id="UP000035154">
    <property type="component" value="Unassembled WGS sequence"/>
</dbReference>
<keyword evidence="2" id="KW-1133">Transmembrane helix</keyword>
<evidence type="ECO:0000313" key="3">
    <source>
        <dbReference type="EMBL" id="KLE09484.1"/>
    </source>
</evidence>
<feature type="transmembrane region" description="Helical" evidence="2">
    <location>
        <begin position="12"/>
        <end position="31"/>
    </location>
</feature>